<dbReference type="NCBIfam" id="TIGR02595">
    <property type="entry name" value="PEP_CTERM"/>
    <property type="match status" value="1"/>
</dbReference>
<comment type="caution">
    <text evidence="3">The sequence shown here is derived from an EMBL/GenBank/DDBJ whole genome shotgun (WGS) entry which is preliminary data.</text>
</comment>
<feature type="chain" id="PRO_5046952850" evidence="1">
    <location>
        <begin position="25"/>
        <end position="207"/>
    </location>
</feature>
<accession>A0ABW7GXV6</accession>
<evidence type="ECO:0000313" key="3">
    <source>
        <dbReference type="EMBL" id="MFG6466485.1"/>
    </source>
</evidence>
<reference evidence="3 4" key="1">
    <citation type="submission" date="2024-08" db="EMBL/GenBank/DDBJ databases">
        <authorList>
            <person name="Lu H."/>
        </authorList>
    </citation>
    <scope>NUCLEOTIDE SEQUENCE [LARGE SCALE GENOMIC DNA]</scope>
    <source>
        <strain evidence="3 4">BYS87W</strain>
    </source>
</reference>
<dbReference type="Pfam" id="PF07589">
    <property type="entry name" value="PEP-CTERM"/>
    <property type="match status" value="1"/>
</dbReference>
<keyword evidence="1" id="KW-0732">Signal</keyword>
<proteinExistence type="predicted"/>
<gene>
    <name evidence="3" type="ORF">ACG01O_07705</name>
</gene>
<keyword evidence="4" id="KW-1185">Reference proteome</keyword>
<dbReference type="EMBL" id="JBIGIB010000002">
    <property type="protein sequence ID" value="MFG6466485.1"/>
    <property type="molecule type" value="Genomic_DNA"/>
</dbReference>
<feature type="signal peptide" evidence="1">
    <location>
        <begin position="1"/>
        <end position="24"/>
    </location>
</feature>
<name>A0ABW7GXV6_9BURK</name>
<dbReference type="InterPro" id="IPR013424">
    <property type="entry name" value="Ice-binding_C"/>
</dbReference>
<evidence type="ECO:0000313" key="4">
    <source>
        <dbReference type="Proteomes" id="UP001606303"/>
    </source>
</evidence>
<sequence>MNFPLLSKTTAALLLCGLAAHASAAGSVVIDTYGPGNDASGWTSQLNASQRIAVAFDLSAATSIQSILSSIDGWGGVTLGVLARSGSVPGATPWLQSVHLSDPAFNTLLTPTGWNLAAGSYWLVAAPDAGFDGTWQSGTDTPSAAWAFSSNGSWQAVTSGFIGAPALRITVAAAVPEPSTYGLMLAGGLLVAAAARRKSASSSNDQG</sequence>
<evidence type="ECO:0000256" key="1">
    <source>
        <dbReference type="SAM" id="SignalP"/>
    </source>
</evidence>
<protein>
    <submittedName>
        <fullName evidence="3">PEP-CTERM sorting domain-containing protein</fullName>
    </submittedName>
</protein>
<dbReference type="RefSeq" id="WP_394383209.1">
    <property type="nucleotide sequence ID" value="NZ_JBIGIB010000002.1"/>
</dbReference>
<dbReference type="Proteomes" id="UP001606303">
    <property type="component" value="Unassembled WGS sequence"/>
</dbReference>
<feature type="domain" description="Ice-binding protein C-terminal" evidence="2">
    <location>
        <begin position="174"/>
        <end position="198"/>
    </location>
</feature>
<evidence type="ECO:0000259" key="2">
    <source>
        <dbReference type="Pfam" id="PF07589"/>
    </source>
</evidence>
<organism evidence="3 4">
    <name type="scientific">Pelomonas baiyunensis</name>
    <dbReference type="NCBI Taxonomy" id="3299026"/>
    <lineage>
        <taxon>Bacteria</taxon>
        <taxon>Pseudomonadati</taxon>
        <taxon>Pseudomonadota</taxon>
        <taxon>Betaproteobacteria</taxon>
        <taxon>Burkholderiales</taxon>
        <taxon>Sphaerotilaceae</taxon>
        <taxon>Roseateles</taxon>
    </lineage>
</organism>